<gene>
    <name evidence="2" type="ORF">CVIC8964_1531</name>
</gene>
<dbReference type="PIRSF" id="PIRSF009320">
    <property type="entry name" value="Nuc_binding_HP_1000"/>
    <property type="match status" value="1"/>
</dbReference>
<name>A0A1X9T331_9BACT</name>
<dbReference type="Gene3D" id="3.40.50.300">
    <property type="entry name" value="P-loop containing nucleotide triphosphate hydrolases"/>
    <property type="match status" value="1"/>
</dbReference>
<dbReference type="PANTHER" id="PTHR13696">
    <property type="entry name" value="P-LOOP CONTAINING NUCLEOSIDE TRIPHOSPHATE HYDROLASE"/>
    <property type="match status" value="1"/>
</dbReference>
<dbReference type="InterPro" id="IPR050678">
    <property type="entry name" value="DNA_Partitioning_ATPase"/>
</dbReference>
<dbReference type="STRING" id="1660074.CVIC8964_1531"/>
<evidence type="ECO:0000313" key="2">
    <source>
        <dbReference type="EMBL" id="ARR02910.1"/>
    </source>
</evidence>
<dbReference type="InterPro" id="IPR027417">
    <property type="entry name" value="P-loop_NTPase"/>
</dbReference>
<dbReference type="AlphaFoldDB" id="A0A1X9T331"/>
<dbReference type="CDD" id="cd02042">
    <property type="entry name" value="ParAB_family"/>
    <property type="match status" value="1"/>
</dbReference>
<protein>
    <submittedName>
        <fullName evidence="2">Partitioning protein, ParA family</fullName>
    </submittedName>
</protein>
<proteinExistence type="predicted"/>
<sequence>MIIAIINEKGGVGKTTLALNLSAKLSLDGDKVLLLDADPQNSTSIFCNRREQNNIEPLFVTMQKTGDSLSSEMKLAKQGFDDIIIDTGGRDSKEMRKSLLNADIVIVPTSISALDTKAIEYVISVINDAKEFNEKLITYILINKATTNIFLHQDIDRLKIELDTLIKNSKDIHLLNSVISDRISYKRSISEGLSICEFKDEKAKDEFDTFYREFESSVKNNLGV</sequence>
<dbReference type="SUPFAM" id="SSF52540">
    <property type="entry name" value="P-loop containing nucleoside triphosphate hydrolases"/>
    <property type="match status" value="1"/>
</dbReference>
<reference evidence="2 3" key="1">
    <citation type="journal article" date="2017" name="Genome Biol. Evol.">
        <title>Comparative Genomic Analysis Identifies a Campylobacter Clade Deficient in Selenium Metabolism.</title>
        <authorList>
            <person name="Miller W.G."/>
            <person name="Yee E."/>
            <person name="Lopes B.S."/>
            <person name="Chapman M.H."/>
            <person name="Huynh S."/>
            <person name="Bono J.L."/>
            <person name="Parker C.T."/>
            <person name="Strachan N.J.C."/>
            <person name="Forbes K.J."/>
        </authorList>
    </citation>
    <scope>NUCLEOTIDE SEQUENCE [LARGE SCALE GENOMIC DNA]</scope>
    <source>
        <strain evidence="2 3">RM8964</strain>
    </source>
</reference>
<accession>A0A1X9T331</accession>
<organism evidence="2 3">
    <name type="scientific">Campylobacter vicugnae</name>
    <dbReference type="NCBI Taxonomy" id="1660076"/>
    <lineage>
        <taxon>Bacteria</taxon>
        <taxon>Pseudomonadati</taxon>
        <taxon>Campylobacterota</taxon>
        <taxon>Epsilonproteobacteria</taxon>
        <taxon>Campylobacterales</taxon>
        <taxon>Campylobacteraceae</taxon>
        <taxon>Campylobacter</taxon>
    </lineage>
</organism>
<dbReference type="PANTHER" id="PTHR13696:SF96">
    <property type="entry name" value="COBQ_COBB_MIND_PARA NUCLEOTIDE BINDING DOMAIN-CONTAINING PROTEIN"/>
    <property type="match status" value="1"/>
</dbReference>
<dbReference type="Pfam" id="PF01656">
    <property type="entry name" value="CbiA"/>
    <property type="match status" value="1"/>
</dbReference>
<dbReference type="EMBL" id="CP018791">
    <property type="protein sequence ID" value="ARR02910.1"/>
    <property type="molecule type" value="Genomic_DNA"/>
</dbReference>
<evidence type="ECO:0000313" key="3">
    <source>
        <dbReference type="Proteomes" id="UP000194265"/>
    </source>
</evidence>
<dbReference type="Proteomes" id="UP000194265">
    <property type="component" value="Chromosome"/>
</dbReference>
<feature type="domain" description="CobQ/CobB/MinD/ParA nucleotide binding" evidence="1">
    <location>
        <begin position="3"/>
        <end position="194"/>
    </location>
</feature>
<evidence type="ECO:0000259" key="1">
    <source>
        <dbReference type="Pfam" id="PF01656"/>
    </source>
</evidence>
<dbReference type="RefSeq" id="WP_086334071.1">
    <property type="nucleotide sequence ID" value="NZ_CP018791.1"/>
</dbReference>
<dbReference type="InterPro" id="IPR002586">
    <property type="entry name" value="CobQ/CobB/MinD/ParA_Nub-bd_dom"/>
</dbReference>